<dbReference type="Proteomes" id="UP001164539">
    <property type="component" value="Chromosome 2"/>
</dbReference>
<evidence type="ECO:0000313" key="1">
    <source>
        <dbReference type="EMBL" id="KAJ4724233.1"/>
    </source>
</evidence>
<sequence length="81" mass="8187">MDMKKISCTILVVFAAIIIAALADRDADKAPSPAPKAATLSPSAAASASAPTVGDSSATLPVMGTVIGALLLSFFIIYLQH</sequence>
<evidence type="ECO:0000313" key="2">
    <source>
        <dbReference type="Proteomes" id="UP001164539"/>
    </source>
</evidence>
<name>A0ACC1YL41_MELAZ</name>
<proteinExistence type="predicted"/>
<dbReference type="EMBL" id="CM051395">
    <property type="protein sequence ID" value="KAJ4724233.1"/>
    <property type="molecule type" value="Genomic_DNA"/>
</dbReference>
<gene>
    <name evidence="1" type="ORF">OWV82_003242</name>
</gene>
<protein>
    <submittedName>
        <fullName evidence="1">Arabinogalactan peptide 23-like</fullName>
    </submittedName>
</protein>
<comment type="caution">
    <text evidence="1">The sequence shown here is derived from an EMBL/GenBank/DDBJ whole genome shotgun (WGS) entry which is preliminary data.</text>
</comment>
<keyword evidence="2" id="KW-1185">Reference proteome</keyword>
<reference evidence="1 2" key="1">
    <citation type="journal article" date="2023" name="Science">
        <title>Complex scaffold remodeling in plant triterpene biosynthesis.</title>
        <authorList>
            <person name="De La Pena R."/>
            <person name="Hodgson H."/>
            <person name="Liu J.C."/>
            <person name="Stephenson M.J."/>
            <person name="Martin A.C."/>
            <person name="Owen C."/>
            <person name="Harkess A."/>
            <person name="Leebens-Mack J."/>
            <person name="Jimenez L.E."/>
            <person name="Osbourn A."/>
            <person name="Sattely E.S."/>
        </authorList>
    </citation>
    <scope>NUCLEOTIDE SEQUENCE [LARGE SCALE GENOMIC DNA]</scope>
    <source>
        <strain evidence="2">cv. JPN11</strain>
        <tissue evidence="1">Leaf</tissue>
    </source>
</reference>
<accession>A0ACC1YL41</accession>
<organism evidence="1 2">
    <name type="scientific">Melia azedarach</name>
    <name type="common">Chinaberry tree</name>
    <dbReference type="NCBI Taxonomy" id="155640"/>
    <lineage>
        <taxon>Eukaryota</taxon>
        <taxon>Viridiplantae</taxon>
        <taxon>Streptophyta</taxon>
        <taxon>Embryophyta</taxon>
        <taxon>Tracheophyta</taxon>
        <taxon>Spermatophyta</taxon>
        <taxon>Magnoliopsida</taxon>
        <taxon>eudicotyledons</taxon>
        <taxon>Gunneridae</taxon>
        <taxon>Pentapetalae</taxon>
        <taxon>rosids</taxon>
        <taxon>malvids</taxon>
        <taxon>Sapindales</taxon>
        <taxon>Meliaceae</taxon>
        <taxon>Melia</taxon>
    </lineage>
</organism>